<keyword evidence="1" id="KW-0812">Transmembrane</keyword>
<proteinExistence type="predicted"/>
<feature type="transmembrane region" description="Helical" evidence="1">
    <location>
        <begin position="23"/>
        <end position="42"/>
    </location>
</feature>
<dbReference type="EMBL" id="BART01015961">
    <property type="protein sequence ID" value="GAG76146.1"/>
    <property type="molecule type" value="Genomic_DNA"/>
</dbReference>
<protein>
    <submittedName>
        <fullName evidence="2">Uncharacterized protein</fullName>
    </submittedName>
</protein>
<evidence type="ECO:0000256" key="1">
    <source>
        <dbReference type="SAM" id="Phobius"/>
    </source>
</evidence>
<organism evidence="2">
    <name type="scientific">marine sediment metagenome</name>
    <dbReference type="NCBI Taxonomy" id="412755"/>
    <lineage>
        <taxon>unclassified sequences</taxon>
        <taxon>metagenomes</taxon>
        <taxon>ecological metagenomes</taxon>
    </lineage>
</organism>
<accession>X1BVF6</accession>
<keyword evidence="1" id="KW-1133">Transmembrane helix</keyword>
<gene>
    <name evidence="2" type="ORF">S01H4_30852</name>
</gene>
<name>X1BVF6_9ZZZZ</name>
<keyword evidence="1" id="KW-0472">Membrane</keyword>
<reference evidence="2" key="1">
    <citation type="journal article" date="2014" name="Front. Microbiol.">
        <title>High frequency of phylogenetically diverse reductive dehalogenase-homologous genes in deep subseafloor sedimentary metagenomes.</title>
        <authorList>
            <person name="Kawai M."/>
            <person name="Futagami T."/>
            <person name="Toyoda A."/>
            <person name="Takaki Y."/>
            <person name="Nishi S."/>
            <person name="Hori S."/>
            <person name="Arai W."/>
            <person name="Tsubouchi T."/>
            <person name="Morono Y."/>
            <person name="Uchiyama I."/>
            <person name="Ito T."/>
            <person name="Fujiyama A."/>
            <person name="Inagaki F."/>
            <person name="Takami H."/>
        </authorList>
    </citation>
    <scope>NUCLEOTIDE SEQUENCE</scope>
    <source>
        <strain evidence="2">Expedition CK06-06</strain>
    </source>
</reference>
<sequence length="46" mass="5196">YYTGRILQGALQFTTLSSMTQALIPPFIILLALLLIVIANNYEQLR</sequence>
<feature type="non-terminal residue" evidence="2">
    <location>
        <position position="1"/>
    </location>
</feature>
<evidence type="ECO:0000313" key="2">
    <source>
        <dbReference type="EMBL" id="GAG76146.1"/>
    </source>
</evidence>
<comment type="caution">
    <text evidence="2">The sequence shown here is derived from an EMBL/GenBank/DDBJ whole genome shotgun (WGS) entry which is preliminary data.</text>
</comment>
<dbReference type="AlphaFoldDB" id="X1BVF6"/>